<gene>
    <name evidence="6" type="ORF">QCA50_020807</name>
</gene>
<evidence type="ECO:0000256" key="2">
    <source>
        <dbReference type="ARBA" id="ARBA00022737"/>
    </source>
</evidence>
<feature type="compositionally biased region" description="Low complexity" evidence="4">
    <location>
        <begin position="18"/>
        <end position="29"/>
    </location>
</feature>
<name>A0AAW0F8L2_9APHY</name>
<feature type="repeat" description="RCC1" evidence="3">
    <location>
        <begin position="453"/>
        <end position="508"/>
    </location>
</feature>
<dbReference type="AlphaFoldDB" id="A0AAW0F8L2"/>
<feature type="region of interest" description="Disordered" evidence="4">
    <location>
        <begin position="1"/>
        <end position="56"/>
    </location>
</feature>
<dbReference type="GO" id="GO:0005737">
    <property type="term" value="C:cytoplasm"/>
    <property type="evidence" value="ECO:0007669"/>
    <property type="project" value="TreeGrafter"/>
</dbReference>
<evidence type="ECO:0000313" key="7">
    <source>
        <dbReference type="Proteomes" id="UP001385951"/>
    </source>
</evidence>
<proteinExistence type="predicted"/>
<dbReference type="InterPro" id="IPR051553">
    <property type="entry name" value="Ran_GTPase-activating"/>
</dbReference>
<feature type="repeat" description="RCC1" evidence="3">
    <location>
        <begin position="273"/>
        <end position="327"/>
    </location>
</feature>
<accession>A0AAW0F8L2</accession>
<dbReference type="EMBL" id="JASBNA010000127">
    <property type="protein sequence ID" value="KAK7676228.1"/>
    <property type="molecule type" value="Genomic_DNA"/>
</dbReference>
<dbReference type="PANTHER" id="PTHR45982">
    <property type="entry name" value="REGULATOR OF CHROMOSOME CONDENSATION"/>
    <property type="match status" value="1"/>
</dbReference>
<evidence type="ECO:0000256" key="4">
    <source>
        <dbReference type="SAM" id="MobiDB-lite"/>
    </source>
</evidence>
<organism evidence="6 7">
    <name type="scientific">Cerrena zonata</name>
    <dbReference type="NCBI Taxonomy" id="2478898"/>
    <lineage>
        <taxon>Eukaryota</taxon>
        <taxon>Fungi</taxon>
        <taxon>Dikarya</taxon>
        <taxon>Basidiomycota</taxon>
        <taxon>Agaricomycotina</taxon>
        <taxon>Agaricomycetes</taxon>
        <taxon>Polyporales</taxon>
        <taxon>Cerrenaceae</taxon>
        <taxon>Cerrena</taxon>
    </lineage>
</organism>
<evidence type="ECO:0000256" key="3">
    <source>
        <dbReference type="PROSITE-ProRule" id="PRU00235"/>
    </source>
</evidence>
<dbReference type="PROSITE" id="PS50012">
    <property type="entry name" value="RCC1_3"/>
    <property type="match status" value="5"/>
</dbReference>
<evidence type="ECO:0000313" key="6">
    <source>
        <dbReference type="EMBL" id="KAK7676228.1"/>
    </source>
</evidence>
<dbReference type="InterPro" id="IPR000408">
    <property type="entry name" value="Reg_chr_condens"/>
</dbReference>
<dbReference type="Gene3D" id="2.130.10.30">
    <property type="entry name" value="Regulator of chromosome condensation 1/beta-lactamase-inhibitor protein II"/>
    <property type="match status" value="1"/>
</dbReference>
<dbReference type="Proteomes" id="UP001385951">
    <property type="component" value="Unassembled WGS sequence"/>
</dbReference>
<keyword evidence="1" id="KW-0344">Guanine-nucleotide releasing factor</keyword>
<evidence type="ECO:0000256" key="1">
    <source>
        <dbReference type="ARBA" id="ARBA00022658"/>
    </source>
</evidence>
<keyword evidence="7" id="KW-1185">Reference proteome</keyword>
<dbReference type="PRINTS" id="PR00633">
    <property type="entry name" value="RCCNDNSATION"/>
</dbReference>
<evidence type="ECO:0000259" key="5">
    <source>
        <dbReference type="Pfam" id="PF25390"/>
    </source>
</evidence>
<dbReference type="Pfam" id="PF25390">
    <property type="entry name" value="WD40_RLD"/>
    <property type="match status" value="1"/>
</dbReference>
<feature type="domain" description="RCC1-like" evidence="5">
    <location>
        <begin position="86"/>
        <end position="504"/>
    </location>
</feature>
<keyword evidence="2" id="KW-0677">Repeat</keyword>
<dbReference type="SUPFAM" id="SSF50985">
    <property type="entry name" value="RCC1/BLIP-II"/>
    <property type="match status" value="1"/>
</dbReference>
<sequence>MPAKRRRIDPEETPAANTTRSSTRVTRSSKLNGRAQTRTGRPTPSRGRKPSTAQTAAPIPEAVHAIHVPFLPLPTPPAHNRPALELVGWGNGNDGQLGKELKSGVDKPKKNRWMTLKMEEGAFGREPGAGLESVESAGMHSLFVDEKGTIWSFGVDDDGGLGRLTEETVKSHNLSTKGHTLEPAHLPAPITSLEREGFRTVRITTCDTMCAAINDKGELRLWGAFRQSQGGNIGFSGLTEAQSLPLRPPELRNEKIVSLASGRHHIILLTQQGHLYTLGIADDGCLGRLRVLERHQTSPARVLFGTRHRRVAAIGAGSYTSFAVDEDGAVWGWGMNSRGQTGTGVANLDTEKIVLTPRLVSGLHPSELGGARIVQIAGGEQHTLFLTSDGRVFACGEADEGRLGIPSSDPKLQDLTVPGVLSEPTQVTFPSQDDLVTQISCGPHCSFAVTQGGALYCWGRQVEGQLGLGDEDIQFVETPTAVIPLDHPSVSAVQVSAGGQHVLALVRKKD</sequence>
<comment type="caution">
    <text evidence="6">The sequence shown here is derived from an EMBL/GenBank/DDBJ whole genome shotgun (WGS) entry which is preliminary data.</text>
</comment>
<dbReference type="InterPro" id="IPR009091">
    <property type="entry name" value="RCC1/BLIP-II"/>
</dbReference>
<feature type="repeat" description="RCC1" evidence="3">
    <location>
        <begin position="390"/>
        <end position="452"/>
    </location>
</feature>
<protein>
    <recommendedName>
        <fullName evidence="5">RCC1-like domain-containing protein</fullName>
    </recommendedName>
</protein>
<feature type="repeat" description="RCC1" evidence="3">
    <location>
        <begin position="328"/>
        <end position="389"/>
    </location>
</feature>
<dbReference type="GO" id="GO:0005085">
    <property type="term" value="F:guanyl-nucleotide exchange factor activity"/>
    <property type="evidence" value="ECO:0007669"/>
    <property type="project" value="TreeGrafter"/>
</dbReference>
<dbReference type="InterPro" id="IPR058923">
    <property type="entry name" value="RCC1-like_dom"/>
</dbReference>
<feature type="repeat" description="RCC1" evidence="3">
    <location>
        <begin position="217"/>
        <end position="272"/>
    </location>
</feature>
<dbReference type="PROSITE" id="PS00626">
    <property type="entry name" value="RCC1_2"/>
    <property type="match status" value="2"/>
</dbReference>
<dbReference type="PANTHER" id="PTHR45982:SF1">
    <property type="entry name" value="REGULATOR OF CHROMOSOME CONDENSATION"/>
    <property type="match status" value="1"/>
</dbReference>
<reference evidence="6 7" key="1">
    <citation type="submission" date="2022-09" db="EMBL/GenBank/DDBJ databases">
        <authorList>
            <person name="Palmer J.M."/>
        </authorList>
    </citation>
    <scope>NUCLEOTIDE SEQUENCE [LARGE SCALE GENOMIC DNA]</scope>
    <source>
        <strain evidence="6 7">DSM 7382</strain>
    </source>
</reference>